<feature type="transmembrane region" description="Helical" evidence="8">
    <location>
        <begin position="338"/>
        <end position="359"/>
    </location>
</feature>
<feature type="region of interest" description="Disordered" evidence="7">
    <location>
        <begin position="169"/>
        <end position="192"/>
    </location>
</feature>
<feature type="transmembrane region" description="Helical" evidence="8">
    <location>
        <begin position="701"/>
        <end position="719"/>
    </location>
</feature>
<evidence type="ECO:0000256" key="3">
    <source>
        <dbReference type="ARBA" id="ARBA00022554"/>
    </source>
</evidence>
<evidence type="ECO:0000256" key="7">
    <source>
        <dbReference type="SAM" id="MobiDB-lite"/>
    </source>
</evidence>
<protein>
    <submittedName>
        <fullName evidence="10">LAME_0H12772g1_1</fullName>
    </submittedName>
</protein>
<feature type="region of interest" description="Disordered" evidence="7">
    <location>
        <begin position="1"/>
        <end position="27"/>
    </location>
</feature>
<dbReference type="PANTHER" id="PTHR22950:SF666">
    <property type="entry name" value="VACUOLAR AMINO ACID TRANSPORTER 4"/>
    <property type="match status" value="1"/>
</dbReference>
<evidence type="ECO:0000313" key="11">
    <source>
        <dbReference type="Proteomes" id="UP000191144"/>
    </source>
</evidence>
<dbReference type="EMBL" id="LT598480">
    <property type="protein sequence ID" value="SCV03730.1"/>
    <property type="molecule type" value="Genomic_DNA"/>
</dbReference>
<feature type="region of interest" description="Disordered" evidence="7">
    <location>
        <begin position="209"/>
        <end position="238"/>
    </location>
</feature>
<comment type="similarity">
    <text evidence="2">Belongs to the amino acid/polyamine transporter 2 family.</text>
</comment>
<evidence type="ECO:0000259" key="9">
    <source>
        <dbReference type="Pfam" id="PF01490"/>
    </source>
</evidence>
<keyword evidence="11" id="KW-1185">Reference proteome</keyword>
<feature type="transmembrane region" description="Helical" evidence="8">
    <location>
        <begin position="453"/>
        <end position="474"/>
    </location>
</feature>
<feature type="region of interest" description="Disordered" evidence="7">
    <location>
        <begin position="106"/>
        <end position="127"/>
    </location>
</feature>
<reference evidence="11" key="1">
    <citation type="submission" date="2016-03" db="EMBL/GenBank/DDBJ databases">
        <authorList>
            <person name="Devillers Hugo."/>
        </authorList>
    </citation>
    <scope>NUCLEOTIDE SEQUENCE [LARGE SCALE GENOMIC DNA]</scope>
</reference>
<dbReference type="Pfam" id="PF01490">
    <property type="entry name" value="Aa_trans"/>
    <property type="match status" value="1"/>
</dbReference>
<name>A0A1G4KGM9_9SACH</name>
<keyword evidence="4 8" id="KW-0812">Transmembrane</keyword>
<feature type="transmembrane region" description="Helical" evidence="8">
    <location>
        <begin position="526"/>
        <end position="547"/>
    </location>
</feature>
<dbReference type="PANTHER" id="PTHR22950">
    <property type="entry name" value="AMINO ACID TRANSPORTER"/>
    <property type="match status" value="1"/>
</dbReference>
<sequence length="724" mass="80839">MALGSRSNNQVDSLSTNISIPQQQDHRRRQSILLLSESVASRRSSKFSRDALKLGVDVQSPRQASSIESRVLIDAGSPNFRTRKRSQHDEIINSLRANYLNDYMSSRKTDADSSPSETLARTDDFPLVDGLDIQDSPGIPERDHNLESQGGHITRELYRLTSASHGLKKTHSADDLDVTKQVSRPESTASALNVPGGFRREFIVKKHKNGKDLNTSAGSESGTCWSDDSESQRTDPNNLDKVPFLTRNFLEFLYVYGHFAGESFEEDFYPEQRAGSEEVDERSPLLAKKGAKTTGKVFVPKSAKGTTSTIKAFLLMIKSFIGTGVLFLPAAFSNGGLFFSIVMLTFFGLYSYWCYYILIQSKVATKVSSFGDIGQALYGPWMKFVILLSLVLTQLGFSGAYVIFTAKNLLAFINNVFHWSEVNIFHLLVVQLIIFIPLSFIRNISKLSLPSLLANFFVMGGILIVIALTGKHLLIDLNCQPADGITMIFDPSRWTLFVGTAIFAFEGIGLIIPVQSSMKHPEKFPLVLGLVITTATVLFVSVATLGYLSYGKDVQTVILLNLPQESILVNLIQFFYCLAILLSTPLQLFPAIAIVESKVFPKFTKIYVKRNDQTDVQYKPNSGKLDWRVKWLKNSVRSLIVTATVMAAYFGADNLDQFVSIVGSFACIPLVYVYPPLLHLRSCSKPDCHEAKHFWQRWPVYLDYALIVFGMVSMIYTSYQSLMS</sequence>
<organism evidence="10 11">
    <name type="scientific">Lachancea meyersii CBS 8951</name>
    <dbReference type="NCBI Taxonomy" id="1266667"/>
    <lineage>
        <taxon>Eukaryota</taxon>
        <taxon>Fungi</taxon>
        <taxon>Dikarya</taxon>
        <taxon>Ascomycota</taxon>
        <taxon>Saccharomycotina</taxon>
        <taxon>Saccharomycetes</taxon>
        <taxon>Saccharomycetales</taxon>
        <taxon>Saccharomycetaceae</taxon>
        <taxon>Lachancea</taxon>
    </lineage>
</organism>
<feature type="transmembrane region" description="Helical" evidence="8">
    <location>
        <begin position="380"/>
        <end position="404"/>
    </location>
</feature>
<proteinExistence type="inferred from homology"/>
<feature type="transmembrane region" description="Helical" evidence="8">
    <location>
        <begin position="494"/>
        <end position="514"/>
    </location>
</feature>
<feature type="compositionally biased region" description="Polar residues" evidence="7">
    <location>
        <begin position="180"/>
        <end position="191"/>
    </location>
</feature>
<feature type="compositionally biased region" description="Polar residues" evidence="7">
    <location>
        <begin position="1"/>
        <end position="23"/>
    </location>
</feature>
<dbReference type="AlphaFoldDB" id="A0A1G4KGM9"/>
<accession>A0A1G4KGM9</accession>
<evidence type="ECO:0000256" key="8">
    <source>
        <dbReference type="SAM" id="Phobius"/>
    </source>
</evidence>
<evidence type="ECO:0000256" key="4">
    <source>
        <dbReference type="ARBA" id="ARBA00022692"/>
    </source>
</evidence>
<dbReference type="Proteomes" id="UP000191144">
    <property type="component" value="Chromosome H"/>
</dbReference>
<evidence type="ECO:0000256" key="1">
    <source>
        <dbReference type="ARBA" id="ARBA00004128"/>
    </source>
</evidence>
<evidence type="ECO:0000256" key="5">
    <source>
        <dbReference type="ARBA" id="ARBA00022989"/>
    </source>
</evidence>
<feature type="transmembrane region" description="Helical" evidence="8">
    <location>
        <begin position="424"/>
        <end position="441"/>
    </location>
</feature>
<evidence type="ECO:0000313" key="10">
    <source>
        <dbReference type="EMBL" id="SCV03730.1"/>
    </source>
</evidence>
<evidence type="ECO:0000256" key="6">
    <source>
        <dbReference type="ARBA" id="ARBA00023136"/>
    </source>
</evidence>
<keyword evidence="5 8" id="KW-1133">Transmembrane helix</keyword>
<comment type="subcellular location">
    <subcellularLocation>
        <location evidence="1">Vacuole membrane</location>
        <topology evidence="1">Multi-pass membrane protein</topology>
    </subcellularLocation>
</comment>
<evidence type="ECO:0000256" key="2">
    <source>
        <dbReference type="ARBA" id="ARBA00008066"/>
    </source>
</evidence>
<keyword evidence="3" id="KW-0926">Vacuole</keyword>
<dbReference type="GO" id="GO:0005302">
    <property type="term" value="F:L-tyrosine transmembrane transporter activity"/>
    <property type="evidence" value="ECO:0007669"/>
    <property type="project" value="TreeGrafter"/>
</dbReference>
<feature type="transmembrane region" description="Helical" evidence="8">
    <location>
        <begin position="658"/>
        <end position="680"/>
    </location>
</feature>
<feature type="transmembrane region" description="Helical" evidence="8">
    <location>
        <begin position="312"/>
        <end position="332"/>
    </location>
</feature>
<dbReference type="Gene3D" id="1.20.1740.10">
    <property type="entry name" value="Amino acid/polyamine transporter I"/>
    <property type="match status" value="1"/>
</dbReference>
<feature type="transmembrane region" description="Helical" evidence="8">
    <location>
        <begin position="567"/>
        <end position="595"/>
    </location>
</feature>
<dbReference type="OrthoDB" id="1684102at2759"/>
<gene>
    <name evidence="10" type="ORF">LAME_0H12772G</name>
</gene>
<feature type="compositionally biased region" description="Polar residues" evidence="7">
    <location>
        <begin position="212"/>
        <end position="226"/>
    </location>
</feature>
<dbReference type="GO" id="GO:0005774">
    <property type="term" value="C:vacuolar membrane"/>
    <property type="evidence" value="ECO:0007669"/>
    <property type="project" value="UniProtKB-SubCell"/>
</dbReference>
<keyword evidence="6 8" id="KW-0472">Membrane</keyword>
<feature type="domain" description="Amino acid transporter transmembrane" evidence="9">
    <location>
        <begin position="306"/>
        <end position="722"/>
    </location>
</feature>
<dbReference type="InterPro" id="IPR013057">
    <property type="entry name" value="AA_transpt_TM"/>
</dbReference>